<evidence type="ECO:0000313" key="3">
    <source>
        <dbReference type="Proteomes" id="UP000785679"/>
    </source>
</evidence>
<reference evidence="2" key="1">
    <citation type="submission" date="2019-06" db="EMBL/GenBank/DDBJ databases">
        <authorList>
            <person name="Zheng W."/>
        </authorList>
    </citation>
    <scope>NUCLEOTIDE SEQUENCE</scope>
    <source>
        <strain evidence="2">QDHG01</strain>
    </source>
</reference>
<dbReference type="OrthoDB" id="326636at2759"/>
<dbReference type="EMBL" id="RRYP01033368">
    <property type="protein sequence ID" value="TNV70731.1"/>
    <property type="molecule type" value="Genomic_DNA"/>
</dbReference>
<dbReference type="AlphaFoldDB" id="A0A8J8SUE9"/>
<organism evidence="2 3">
    <name type="scientific">Halteria grandinella</name>
    <dbReference type="NCBI Taxonomy" id="5974"/>
    <lineage>
        <taxon>Eukaryota</taxon>
        <taxon>Sar</taxon>
        <taxon>Alveolata</taxon>
        <taxon>Ciliophora</taxon>
        <taxon>Intramacronucleata</taxon>
        <taxon>Spirotrichea</taxon>
        <taxon>Stichotrichia</taxon>
        <taxon>Sporadotrichida</taxon>
        <taxon>Halteriidae</taxon>
        <taxon>Halteria</taxon>
    </lineage>
</organism>
<evidence type="ECO:0000256" key="1">
    <source>
        <dbReference type="SAM" id="MobiDB-lite"/>
    </source>
</evidence>
<feature type="compositionally biased region" description="Low complexity" evidence="1">
    <location>
        <begin position="136"/>
        <end position="155"/>
    </location>
</feature>
<name>A0A8J8SUE9_HALGN</name>
<evidence type="ECO:0000313" key="2">
    <source>
        <dbReference type="EMBL" id="TNV70731.1"/>
    </source>
</evidence>
<proteinExistence type="predicted"/>
<feature type="compositionally biased region" description="Polar residues" evidence="1">
    <location>
        <begin position="156"/>
        <end position="168"/>
    </location>
</feature>
<comment type="caution">
    <text evidence="2">The sequence shown here is derived from an EMBL/GenBank/DDBJ whole genome shotgun (WGS) entry which is preliminary data.</text>
</comment>
<gene>
    <name evidence="2" type="ORF">FGO68_gene17158</name>
</gene>
<accession>A0A8J8SUE9</accession>
<feature type="region of interest" description="Disordered" evidence="1">
    <location>
        <begin position="136"/>
        <end position="168"/>
    </location>
</feature>
<dbReference type="Proteomes" id="UP000785679">
    <property type="component" value="Unassembled WGS sequence"/>
</dbReference>
<keyword evidence="3" id="KW-1185">Reference proteome</keyword>
<protein>
    <submittedName>
        <fullName evidence="2">Uncharacterized protein</fullName>
    </submittedName>
</protein>
<sequence>MNLLHLITNINPTSIVGQEVFKLLEYYFTNNIKSKSLKRKQEINLDLFNKIVNHSVIVDEIKFKFFGIGTSPWTAKGENIFTPQQKEFKFDYLWRDLDLEPEQSFGQRAFSKNMEKILTGLLKFYNKYYNRQGNQNAQLQAQQQQQQQQRSGASSNIQGPSNQQVDATPQQSILAVISQIGAVASK</sequence>